<feature type="transmembrane region" description="Helical" evidence="4">
    <location>
        <begin position="319"/>
        <end position="339"/>
    </location>
</feature>
<keyword evidence="6" id="KW-0808">Transferase</keyword>
<feature type="transmembrane region" description="Helical" evidence="4">
    <location>
        <begin position="351"/>
        <end position="370"/>
    </location>
</feature>
<dbReference type="HOGENOM" id="CLU_021732_0_0_0"/>
<evidence type="ECO:0000259" key="5">
    <source>
        <dbReference type="PROSITE" id="PS50111"/>
    </source>
</evidence>
<protein>
    <submittedName>
        <fullName evidence="6">Sensor histidine kinase</fullName>
    </submittedName>
</protein>
<keyword evidence="6" id="KW-0418">Kinase</keyword>
<feature type="transmembrane region" description="Helical" evidence="4">
    <location>
        <begin position="292"/>
        <end position="313"/>
    </location>
</feature>
<dbReference type="InterPro" id="IPR011623">
    <property type="entry name" value="7TMR_DISM_rcpt_extracell_dom1"/>
</dbReference>
<keyword evidence="4" id="KW-1133">Transmembrane helix</keyword>
<sequence length="749" mass="82622">MQVRCFSTLTVIIGVIICIFPFAHAQEPVLLTNAQGQYPLGRYLAILEDPQKQFSIEDIRSPEFAGRFTISQADTPNFGYTHSAYWVRFQVNNRAPLSTQWRLVMSFPNMNHIELYSPEPTCQDTADPVSACNMVVARSGNLLPFTQRQIPYHHFVFPLTLPPDMLSTMYLRFENKGAMTLPLTIWSLEAFARQSQVEHLWLGLFYGVLCIMIGYNLFLSFSLKNSNHVYYVLFLLTYLLYQASFDGLASQYFWPGYAGINGFIVTVGAGLTIFAALRFADSFLLLPRMLPRFHRVAQILAWFDVGLTLLAPFVEVSTIIKLMAVVALAAIFLIVLGATMAWRQSYRPARYFLLAWSAFLFTMVLQLLSRSGVLPSTSLTEYSDRAGAMLLVLLLSLALADQIRDIHSEKDVAQAEALRLKDELNAALQQTKAELENRVTAQHDELNRANAEIQLLNQVMQSAAQLGDASTGLTDISVHIAADAEYMANRVATVSSNSQQTNQLIHELSEATEHVAANIQEISRTVAQVVQKITQALERANMANTTIIALKSHSQEIDNIIKLITNIAQQTNLLALNATIEAARAGETGRGFTVVAGEVKELARETSTSAEDIAHRIETIQGSSQEATTAITDVVEAMRQVANLSHTISAAINQQSMMATTISGSLVQAAEGSRDISHAMTDLSSTARDASERATTIQAEAQKLFALAVHLRTLVDTAQHADNSACTMSHKVPQDWRTMSSVGSTTETG</sequence>
<evidence type="ECO:0000313" key="7">
    <source>
        <dbReference type="Proteomes" id="UP000030661"/>
    </source>
</evidence>
<dbReference type="SMART" id="SM00283">
    <property type="entry name" value="MA"/>
    <property type="match status" value="1"/>
</dbReference>
<dbReference type="EMBL" id="DF820468">
    <property type="protein sequence ID" value="GAK58763.1"/>
    <property type="molecule type" value="Genomic_DNA"/>
</dbReference>
<dbReference type="PANTHER" id="PTHR32089:SF112">
    <property type="entry name" value="LYSOZYME-LIKE PROTEIN-RELATED"/>
    <property type="match status" value="1"/>
</dbReference>
<evidence type="ECO:0000313" key="6">
    <source>
        <dbReference type="EMBL" id="GAK58763.1"/>
    </source>
</evidence>
<dbReference type="InterPro" id="IPR004089">
    <property type="entry name" value="MCPsignal_dom"/>
</dbReference>
<proteinExistence type="predicted"/>
<organism evidence="6">
    <name type="scientific">Vecturithrix granuli</name>
    <dbReference type="NCBI Taxonomy" id="1499967"/>
    <lineage>
        <taxon>Bacteria</taxon>
        <taxon>Candidatus Moduliflexota</taxon>
        <taxon>Candidatus Vecturitrichia</taxon>
        <taxon>Candidatus Vecturitrichales</taxon>
        <taxon>Candidatus Vecturitrichaceae</taxon>
        <taxon>Candidatus Vecturithrix</taxon>
    </lineage>
</organism>
<accession>A0A081C2F8</accession>
<dbReference type="InterPro" id="IPR011622">
    <property type="entry name" value="7TMR_DISM_rcpt_extracell_dom2"/>
</dbReference>
<dbReference type="PROSITE" id="PS50111">
    <property type="entry name" value="CHEMOTAXIS_TRANSDUC_2"/>
    <property type="match status" value="1"/>
</dbReference>
<evidence type="ECO:0000256" key="3">
    <source>
        <dbReference type="SAM" id="Coils"/>
    </source>
</evidence>
<feature type="transmembrane region" description="Helical" evidence="4">
    <location>
        <begin position="260"/>
        <end position="280"/>
    </location>
</feature>
<gene>
    <name evidence="6" type="ORF">U27_05738</name>
</gene>
<name>A0A081C2F8_VECG1</name>
<evidence type="ECO:0000256" key="1">
    <source>
        <dbReference type="ARBA" id="ARBA00023224"/>
    </source>
</evidence>
<dbReference type="GO" id="GO:0016301">
    <property type="term" value="F:kinase activity"/>
    <property type="evidence" value="ECO:0007669"/>
    <property type="project" value="UniProtKB-KW"/>
</dbReference>
<feature type="transmembrane region" description="Helical" evidence="4">
    <location>
        <begin position="200"/>
        <end position="218"/>
    </location>
</feature>
<feature type="transmembrane region" description="Helical" evidence="4">
    <location>
        <begin position="230"/>
        <end position="254"/>
    </location>
</feature>
<feature type="domain" description="Methyl-accepting transducer" evidence="5">
    <location>
        <begin position="455"/>
        <end position="698"/>
    </location>
</feature>
<dbReference type="SUPFAM" id="SSF58104">
    <property type="entry name" value="Methyl-accepting chemotaxis protein (MCP) signaling domain"/>
    <property type="match status" value="1"/>
</dbReference>
<dbReference type="eggNOG" id="COG4372">
    <property type="taxonomic scope" value="Bacteria"/>
</dbReference>
<keyword evidence="7" id="KW-1185">Reference proteome</keyword>
<dbReference type="AlphaFoldDB" id="A0A081C2F8"/>
<feature type="coiled-coil region" evidence="3">
    <location>
        <begin position="403"/>
        <end position="466"/>
    </location>
</feature>
<evidence type="ECO:0000256" key="2">
    <source>
        <dbReference type="PROSITE-ProRule" id="PRU00284"/>
    </source>
</evidence>
<dbReference type="GO" id="GO:0007165">
    <property type="term" value="P:signal transduction"/>
    <property type="evidence" value="ECO:0007669"/>
    <property type="project" value="UniProtKB-KW"/>
</dbReference>
<dbReference type="eggNOG" id="COG0840">
    <property type="taxonomic scope" value="Bacteria"/>
</dbReference>
<dbReference type="Pfam" id="PF07696">
    <property type="entry name" value="7TMR-DISMED2"/>
    <property type="match status" value="1"/>
</dbReference>
<dbReference type="Pfam" id="PF07695">
    <property type="entry name" value="7TMR-DISM_7TM"/>
    <property type="match status" value="1"/>
</dbReference>
<dbReference type="PANTHER" id="PTHR32089">
    <property type="entry name" value="METHYL-ACCEPTING CHEMOTAXIS PROTEIN MCPB"/>
    <property type="match status" value="1"/>
</dbReference>
<keyword evidence="4" id="KW-0472">Membrane</keyword>
<keyword evidence="4" id="KW-0812">Transmembrane</keyword>
<dbReference type="Gene3D" id="2.60.40.2380">
    <property type="match status" value="1"/>
</dbReference>
<evidence type="ECO:0000256" key="4">
    <source>
        <dbReference type="SAM" id="Phobius"/>
    </source>
</evidence>
<reference evidence="6" key="1">
    <citation type="journal article" date="2015" name="PeerJ">
        <title>First genomic representation of candidate bacterial phylum KSB3 points to enhanced environmental sensing as a trigger of wastewater bulking.</title>
        <authorList>
            <person name="Sekiguchi Y."/>
            <person name="Ohashi A."/>
            <person name="Parks D.H."/>
            <person name="Yamauchi T."/>
            <person name="Tyson G.W."/>
            <person name="Hugenholtz P."/>
        </authorList>
    </citation>
    <scope>NUCLEOTIDE SEQUENCE [LARGE SCALE GENOMIC DNA]</scope>
</reference>
<dbReference type="Gene3D" id="1.10.287.950">
    <property type="entry name" value="Methyl-accepting chemotaxis protein"/>
    <property type="match status" value="1"/>
</dbReference>
<dbReference type="Pfam" id="PF00015">
    <property type="entry name" value="MCPsignal"/>
    <property type="match status" value="1"/>
</dbReference>
<dbReference type="Proteomes" id="UP000030661">
    <property type="component" value="Unassembled WGS sequence"/>
</dbReference>
<dbReference type="GO" id="GO:0016020">
    <property type="term" value="C:membrane"/>
    <property type="evidence" value="ECO:0007669"/>
    <property type="project" value="InterPro"/>
</dbReference>
<dbReference type="STRING" id="1499967.U27_05738"/>
<keyword evidence="3" id="KW-0175">Coiled coil</keyword>
<keyword evidence="1 2" id="KW-0807">Transducer</keyword>